<dbReference type="SMART" id="SM00342">
    <property type="entry name" value="HTH_ARAC"/>
    <property type="match status" value="1"/>
</dbReference>
<dbReference type="InterPro" id="IPR018060">
    <property type="entry name" value="HTH_AraC"/>
</dbReference>
<dbReference type="PANTHER" id="PTHR43280">
    <property type="entry name" value="ARAC-FAMILY TRANSCRIPTIONAL REGULATOR"/>
    <property type="match status" value="1"/>
</dbReference>
<dbReference type="InterPro" id="IPR013096">
    <property type="entry name" value="Cupin_2"/>
</dbReference>
<accession>A0ABX0QGT8</accession>
<reference evidence="6" key="1">
    <citation type="submission" date="2019-09" db="EMBL/GenBank/DDBJ databases">
        <authorList>
            <person name="Jung D.-H."/>
        </authorList>
    </citation>
    <scope>NUCLEOTIDE SEQUENCE [LARGE SCALE GENOMIC DNA]</scope>
    <source>
        <strain evidence="6">JA-25</strain>
    </source>
</reference>
<evidence type="ECO:0000256" key="3">
    <source>
        <dbReference type="ARBA" id="ARBA00023163"/>
    </source>
</evidence>
<dbReference type="SUPFAM" id="SSF46689">
    <property type="entry name" value="Homeodomain-like"/>
    <property type="match status" value="2"/>
</dbReference>
<comment type="caution">
    <text evidence="5">The sequence shown here is derived from an EMBL/GenBank/DDBJ whole genome shotgun (WGS) entry which is preliminary data.</text>
</comment>
<dbReference type="Proteomes" id="UP000606008">
    <property type="component" value="Unassembled WGS sequence"/>
</dbReference>
<name>A0ABX0QGT8_9BACT</name>
<dbReference type="Pfam" id="PF07883">
    <property type="entry name" value="Cupin_2"/>
    <property type="match status" value="1"/>
</dbReference>
<dbReference type="PROSITE" id="PS01124">
    <property type="entry name" value="HTH_ARAC_FAMILY_2"/>
    <property type="match status" value="1"/>
</dbReference>
<keyword evidence="2" id="KW-0238">DNA-binding</keyword>
<dbReference type="RefSeq" id="WP_166691551.1">
    <property type="nucleotide sequence ID" value="NZ_WAEL01000002.1"/>
</dbReference>
<evidence type="ECO:0000313" key="6">
    <source>
        <dbReference type="Proteomes" id="UP000606008"/>
    </source>
</evidence>
<gene>
    <name evidence="5" type="ORF">F7231_08290</name>
</gene>
<evidence type="ECO:0000313" key="5">
    <source>
        <dbReference type="EMBL" id="NID10172.1"/>
    </source>
</evidence>
<evidence type="ECO:0000256" key="2">
    <source>
        <dbReference type="ARBA" id="ARBA00023125"/>
    </source>
</evidence>
<organism evidence="5 6">
    <name type="scientific">Fibrivirga algicola</name>
    <dbReference type="NCBI Taxonomy" id="2950420"/>
    <lineage>
        <taxon>Bacteria</taxon>
        <taxon>Pseudomonadati</taxon>
        <taxon>Bacteroidota</taxon>
        <taxon>Cytophagia</taxon>
        <taxon>Cytophagales</taxon>
        <taxon>Spirosomataceae</taxon>
        <taxon>Fibrivirga</taxon>
    </lineage>
</organism>
<dbReference type="Gene3D" id="1.10.10.60">
    <property type="entry name" value="Homeodomain-like"/>
    <property type="match status" value="2"/>
</dbReference>
<dbReference type="InterPro" id="IPR014710">
    <property type="entry name" value="RmlC-like_jellyroll"/>
</dbReference>
<reference evidence="6" key="2">
    <citation type="submission" date="2023-07" db="EMBL/GenBank/DDBJ databases">
        <authorList>
            <person name="Jung D.-H."/>
        </authorList>
    </citation>
    <scope>NUCLEOTIDE SEQUENCE [LARGE SCALE GENOMIC DNA]</scope>
    <source>
        <strain evidence="6">JA-25</strain>
    </source>
</reference>
<keyword evidence="6" id="KW-1185">Reference proteome</keyword>
<dbReference type="Gene3D" id="2.60.120.10">
    <property type="entry name" value="Jelly Rolls"/>
    <property type="match status" value="1"/>
</dbReference>
<evidence type="ECO:0000259" key="4">
    <source>
        <dbReference type="PROSITE" id="PS01124"/>
    </source>
</evidence>
<dbReference type="PANTHER" id="PTHR43280:SF27">
    <property type="entry name" value="TRANSCRIPTIONAL REGULATOR MTLR"/>
    <property type="match status" value="1"/>
</dbReference>
<dbReference type="SUPFAM" id="SSF51182">
    <property type="entry name" value="RmlC-like cupins"/>
    <property type="match status" value="1"/>
</dbReference>
<keyword evidence="3" id="KW-0804">Transcription</keyword>
<sequence>MRPELELGITNLPNASFKGFRLYQPAFESHWHYHPELELVYFAKGKGVRFIGDDISLYSEGDLFLIGESLPHTFVSYGEETTPLVEAFCIQFPKGLFDSFAECRPVQALFQEAKRGLAFPKPSDLVIEKIREAVMATGTLALVRLLELLELLRVEPERLPILQPGYERQAALADASTRLRTAIDYINAHYQRPISLQEISGKCHFSPNAFCRWFKKNMGLTFIDYVNKVRLTHVCQLLTSTDWPISQIALQAGFDNISTLNRLFLVKLGTSPGRYRNDTLRI</sequence>
<dbReference type="Pfam" id="PF12833">
    <property type="entry name" value="HTH_18"/>
    <property type="match status" value="1"/>
</dbReference>
<protein>
    <submittedName>
        <fullName evidence="5">AraC family transcriptional regulator</fullName>
    </submittedName>
</protein>
<feature type="domain" description="HTH araC/xylS-type" evidence="4">
    <location>
        <begin position="180"/>
        <end position="278"/>
    </location>
</feature>
<proteinExistence type="predicted"/>
<evidence type="ECO:0000256" key="1">
    <source>
        <dbReference type="ARBA" id="ARBA00023015"/>
    </source>
</evidence>
<dbReference type="InterPro" id="IPR009057">
    <property type="entry name" value="Homeodomain-like_sf"/>
</dbReference>
<keyword evidence="1" id="KW-0805">Transcription regulation</keyword>
<dbReference type="EMBL" id="WAEL01000002">
    <property type="protein sequence ID" value="NID10172.1"/>
    <property type="molecule type" value="Genomic_DNA"/>
</dbReference>
<dbReference type="InterPro" id="IPR011051">
    <property type="entry name" value="RmlC_Cupin_sf"/>
</dbReference>